<evidence type="ECO:0000313" key="2">
    <source>
        <dbReference type="EMBL" id="ESQ32412.1"/>
    </source>
</evidence>
<name>V4KQY5_EUTSA</name>
<evidence type="ECO:0000259" key="1">
    <source>
        <dbReference type="SMART" id="SM00579"/>
    </source>
</evidence>
<sequence>NNLCMELGRRCPTDVDVGKWVANAVDREVYELTFKLLWSADLVSLPKSLYSCKSLNSLTLSHKILVDVPSSAASLSSLTTLVLDYVVYKDEDSLVRFLSSCSILERLTIKRNKKDDNVTTFSVKVPSLLYLDYANERRMPENIDAGETGSCLVIDAPALTDFRIHDTSGDSCFFSNEIPRLDFACVDVEFCPDDKLLRILSSALSIILFWTDPVVSSLSSIKFSRLKDCRLLSDEPNWMEPTILLLQNSPKLKSLMVYCVRFLLTPKFDELKKHSDSEPAISWSQPSSVPGCLSSQLEEFQWKSYLGREDEERFLTYVLANSKCLKTAVISIRPVFNLQVQEEMMLDLKDIPRVSTESQLVFTPDP</sequence>
<evidence type="ECO:0000313" key="3">
    <source>
        <dbReference type="Proteomes" id="UP000030689"/>
    </source>
</evidence>
<organism evidence="2 3">
    <name type="scientific">Eutrema salsugineum</name>
    <name type="common">Saltwater cress</name>
    <name type="synonym">Sisymbrium salsugineum</name>
    <dbReference type="NCBI Taxonomy" id="72664"/>
    <lineage>
        <taxon>Eukaryota</taxon>
        <taxon>Viridiplantae</taxon>
        <taxon>Streptophyta</taxon>
        <taxon>Embryophyta</taxon>
        <taxon>Tracheophyta</taxon>
        <taxon>Spermatophyta</taxon>
        <taxon>Magnoliopsida</taxon>
        <taxon>eudicotyledons</taxon>
        <taxon>Gunneridae</taxon>
        <taxon>Pentapetalae</taxon>
        <taxon>rosids</taxon>
        <taxon>malvids</taxon>
        <taxon>Brassicales</taxon>
        <taxon>Brassicaceae</taxon>
        <taxon>Eutremeae</taxon>
        <taxon>Eutrema</taxon>
    </lineage>
</organism>
<dbReference type="InterPro" id="IPR006566">
    <property type="entry name" value="FBD"/>
</dbReference>
<dbReference type="Proteomes" id="UP000030689">
    <property type="component" value="Unassembled WGS sequence"/>
</dbReference>
<dbReference type="Gene3D" id="3.80.10.10">
    <property type="entry name" value="Ribonuclease Inhibitor"/>
    <property type="match status" value="1"/>
</dbReference>
<dbReference type="eggNOG" id="ENOG502SVU0">
    <property type="taxonomic scope" value="Eukaryota"/>
</dbReference>
<dbReference type="PANTHER" id="PTHR31900:SF34">
    <property type="entry name" value="EMB|CAB62440.1-RELATED"/>
    <property type="match status" value="1"/>
</dbReference>
<dbReference type="SUPFAM" id="SSF52047">
    <property type="entry name" value="RNI-like"/>
    <property type="match status" value="1"/>
</dbReference>
<dbReference type="EMBL" id="KI517748">
    <property type="protein sequence ID" value="ESQ32412.1"/>
    <property type="molecule type" value="Genomic_DNA"/>
</dbReference>
<dbReference type="Gramene" id="ESQ32412">
    <property type="protein sequence ID" value="ESQ32412"/>
    <property type="gene ID" value="EUTSA_v10005273mg"/>
</dbReference>
<dbReference type="InterPro" id="IPR050232">
    <property type="entry name" value="FBL13/AtMIF1-like"/>
</dbReference>
<feature type="domain" description="FBD" evidence="1">
    <location>
        <begin position="291"/>
        <end position="363"/>
    </location>
</feature>
<gene>
    <name evidence="2" type="ORF">EUTSA_v10005273mg</name>
</gene>
<dbReference type="AlphaFoldDB" id="V4KQY5"/>
<dbReference type="Pfam" id="PF24758">
    <property type="entry name" value="LRR_At5g56370"/>
    <property type="match status" value="1"/>
</dbReference>
<feature type="non-terminal residue" evidence="2">
    <location>
        <position position="1"/>
    </location>
</feature>
<reference evidence="2 3" key="1">
    <citation type="journal article" date="2013" name="Front. Plant Sci.">
        <title>The Reference Genome of the Halophytic Plant Eutrema salsugineum.</title>
        <authorList>
            <person name="Yang R."/>
            <person name="Jarvis D.E."/>
            <person name="Chen H."/>
            <person name="Beilstein M.A."/>
            <person name="Grimwood J."/>
            <person name="Jenkins J."/>
            <person name="Shu S."/>
            <person name="Prochnik S."/>
            <person name="Xin M."/>
            <person name="Ma C."/>
            <person name="Schmutz J."/>
            <person name="Wing R.A."/>
            <person name="Mitchell-Olds T."/>
            <person name="Schumaker K.S."/>
            <person name="Wang X."/>
        </authorList>
    </citation>
    <scope>NUCLEOTIDE SEQUENCE [LARGE SCALE GENOMIC DNA]</scope>
</reference>
<dbReference type="SMART" id="SM00579">
    <property type="entry name" value="FBD"/>
    <property type="match status" value="1"/>
</dbReference>
<dbReference type="Pfam" id="PF08387">
    <property type="entry name" value="FBD"/>
    <property type="match status" value="1"/>
</dbReference>
<dbReference type="KEGG" id="eus:EUTSA_v10005273mg"/>
<proteinExistence type="predicted"/>
<dbReference type="PANTHER" id="PTHR31900">
    <property type="entry name" value="F-BOX/RNI SUPERFAMILY PROTEIN-RELATED"/>
    <property type="match status" value="1"/>
</dbReference>
<accession>V4KQY5</accession>
<dbReference type="InterPro" id="IPR055411">
    <property type="entry name" value="LRR_FXL15/At3g58940/PEG3-like"/>
</dbReference>
<dbReference type="InterPro" id="IPR032675">
    <property type="entry name" value="LRR_dom_sf"/>
</dbReference>
<keyword evidence="3" id="KW-1185">Reference proteome</keyword>
<protein>
    <recommendedName>
        <fullName evidence="1">FBD domain-containing protein</fullName>
    </recommendedName>
</protein>